<proteinExistence type="predicted"/>
<dbReference type="EMBL" id="LC738872">
    <property type="protein sequence ID" value="BDT62172.1"/>
    <property type="molecule type" value="Genomic_DNA"/>
</dbReference>
<reference evidence="1" key="1">
    <citation type="submission" date="2022-10" db="EMBL/GenBank/DDBJ databases">
        <title>Genome sequences of endogenous nimaviruses in decapod crustaceans.</title>
        <authorList>
            <person name="Kawato S."/>
            <person name="Nozaki R."/>
            <person name="Kondo H."/>
            <person name="Hirono I."/>
        </authorList>
    </citation>
    <scope>NUCLEOTIDE SEQUENCE</scope>
    <source>
        <strain evidence="1">Lva-Nima_1</strain>
    </source>
</reference>
<sequence>MIHPRSHVKPNCTAVDVFCTDDRDCHIQCASGALSILSHDASLEKEDHSVITIHLCNKSTKRCEPNVILRGFYKMAMRDFGRLIEKKTSLTKSLQSYLYAHNGKYFILARARFYEKLSLYLRDDENLEMAIYKIRTEHLRKRKTYLNEKIRYMEREGIITDKREIKKMIDWLPSLPSPNNNNNNNIITTTTNSSLHQMINDDNVAISMGKFKLQVFGPRSTITSLTKVEEEEEEKVVLTRAKEYDEQRGEYIQRIIKQNCKYNILKQDEEQVDQRGEYNLLKHDEEYDERRDLQFHCNEEMGAGIMMAAFRDGDGTILPVCVCTHPMYLTGPTCKHRTYNSVVDYELWEESGIPEFLTDPLNDYTKANNICQRTTLNTTAVFEERDGTFKCQPLAAHFAQSLQLRGPYEPALILDRDYVDAVNNNSNHQEGIKINIDYLDLLKKFW</sequence>
<name>A0A9C7CEH5_9VIRU</name>
<organism evidence="1">
    <name type="scientific">Litopenaeus vannamei majanivirus Nimav-1_LVa</name>
    <dbReference type="NCBI Taxonomy" id="2984273"/>
    <lineage>
        <taxon>Viruses</taxon>
        <taxon>Viruses incertae sedis</taxon>
        <taxon>Naldaviricetes</taxon>
        <taxon>Nimaviridae</taxon>
    </lineage>
</organism>
<accession>A0A9C7CEH5</accession>
<evidence type="ECO:0000313" key="1">
    <source>
        <dbReference type="EMBL" id="BDT62172.1"/>
    </source>
</evidence>
<protein>
    <submittedName>
        <fullName evidence="1">Wsv306-like protein</fullName>
    </submittedName>
</protein>